<feature type="domain" description="Gasdermin pore forming" evidence="13">
    <location>
        <begin position="5"/>
        <end position="234"/>
    </location>
</feature>
<comment type="subcellular location">
    <subcellularLocation>
        <location evidence="2">Cell membrane</location>
        <topology evidence="2">Multi-pass membrane protein</topology>
    </subcellularLocation>
    <subcellularLocation>
        <location evidence="1">Cytoplasm</location>
    </subcellularLocation>
</comment>
<protein>
    <submittedName>
        <fullName evidence="15">Gasdermin B</fullName>
    </submittedName>
</protein>
<dbReference type="PANTHER" id="PTHR16399">
    <property type="entry name" value="GASDERMIN"/>
    <property type="match status" value="1"/>
</dbReference>
<evidence type="ECO:0000256" key="10">
    <source>
        <dbReference type="ARBA" id="ARBA00023139"/>
    </source>
</evidence>
<keyword evidence="5" id="KW-1003">Cell membrane</keyword>
<evidence type="ECO:0000256" key="1">
    <source>
        <dbReference type="ARBA" id="ARBA00004496"/>
    </source>
</evidence>
<dbReference type="PANTHER" id="PTHR16399:SF20">
    <property type="entry name" value="GASDERMIN-B"/>
    <property type="match status" value="1"/>
</dbReference>
<dbReference type="GO" id="GO:0070269">
    <property type="term" value="P:pyroptotic inflammatory response"/>
    <property type="evidence" value="ECO:0007669"/>
    <property type="project" value="TreeGrafter"/>
</dbReference>
<evidence type="ECO:0000313" key="16">
    <source>
        <dbReference type="Proteomes" id="UP000585614"/>
    </source>
</evidence>
<reference evidence="15 16" key="1">
    <citation type="journal article" date="2020" name="Nature">
        <title>Six reference-quality genomes reveal evolution of bat adaptations.</title>
        <authorList>
            <person name="Jebb D."/>
            <person name="Huang Z."/>
            <person name="Pippel M."/>
            <person name="Hughes G.M."/>
            <person name="Lavrichenko K."/>
            <person name="Devanna P."/>
            <person name="Winkler S."/>
            <person name="Jermiin L.S."/>
            <person name="Skirmuntt E.C."/>
            <person name="Katzourakis A."/>
            <person name="Burkitt-Gray L."/>
            <person name="Ray D.A."/>
            <person name="Sullivan K.A.M."/>
            <person name="Roscito J.G."/>
            <person name="Kirilenko B.M."/>
            <person name="Davalos L.M."/>
            <person name="Corthals A.P."/>
            <person name="Power M.L."/>
            <person name="Jones G."/>
            <person name="Ransome R.D."/>
            <person name="Dechmann D.K.N."/>
            <person name="Locatelli A.G."/>
            <person name="Puechmaille S.J."/>
            <person name="Fedrigo O."/>
            <person name="Jarvis E.D."/>
            <person name="Hiller M."/>
            <person name="Vernes S.C."/>
            <person name="Myers E.W."/>
            <person name="Teeling E.C."/>
        </authorList>
    </citation>
    <scope>NUCLEOTIDE SEQUENCE [LARGE SCALE GENOMIC DNA]</scope>
    <source>
        <strain evidence="15">MRhiFer1</strain>
        <tissue evidence="15">Lung</tissue>
    </source>
</reference>
<organism evidence="15 16">
    <name type="scientific">Rhinolophus ferrumequinum</name>
    <name type="common">Greater horseshoe bat</name>
    <dbReference type="NCBI Taxonomy" id="59479"/>
    <lineage>
        <taxon>Eukaryota</taxon>
        <taxon>Metazoa</taxon>
        <taxon>Chordata</taxon>
        <taxon>Craniata</taxon>
        <taxon>Vertebrata</taxon>
        <taxon>Euteleostomi</taxon>
        <taxon>Mammalia</taxon>
        <taxon>Eutheria</taxon>
        <taxon>Laurasiatheria</taxon>
        <taxon>Chiroptera</taxon>
        <taxon>Yinpterochiroptera</taxon>
        <taxon>Rhinolophoidea</taxon>
        <taxon>Rhinolophidae</taxon>
        <taxon>Rhinolophinae</taxon>
        <taxon>Rhinolophus</taxon>
    </lineage>
</organism>
<evidence type="ECO:0000259" key="14">
    <source>
        <dbReference type="Pfam" id="PF17708"/>
    </source>
</evidence>
<evidence type="ECO:0000256" key="6">
    <source>
        <dbReference type="ARBA" id="ARBA00022490"/>
    </source>
</evidence>
<evidence type="ECO:0000256" key="3">
    <source>
        <dbReference type="ARBA" id="ARBA00009279"/>
    </source>
</evidence>
<keyword evidence="10" id="KW-0564">Palmitate</keyword>
<keyword evidence="11" id="KW-0449">Lipoprotein</keyword>
<keyword evidence="6" id="KW-0963">Cytoplasm</keyword>
<dbReference type="EMBL" id="JACAGC010000020">
    <property type="protein sequence ID" value="KAF6298661.1"/>
    <property type="molecule type" value="Genomic_DNA"/>
</dbReference>
<dbReference type="AlphaFoldDB" id="A0A7J7TD73"/>
<dbReference type="InterPro" id="IPR041263">
    <property type="entry name" value="Gasdermin_PUB"/>
</dbReference>
<keyword evidence="12" id="KW-0175">Coiled coil</keyword>
<proteinExistence type="inferred from homology"/>
<gene>
    <name evidence="15" type="ORF">mRhiFer1_006068</name>
</gene>
<evidence type="ECO:0000256" key="7">
    <source>
        <dbReference type="ARBA" id="ARBA00022590"/>
    </source>
</evidence>
<dbReference type="GO" id="GO:0005886">
    <property type="term" value="C:plasma membrane"/>
    <property type="evidence" value="ECO:0007669"/>
    <property type="project" value="UniProtKB-SubCell"/>
</dbReference>
<evidence type="ECO:0000256" key="8">
    <source>
        <dbReference type="ARBA" id="ARBA00022692"/>
    </source>
</evidence>
<dbReference type="Pfam" id="PF04598">
    <property type="entry name" value="Gasdermin"/>
    <property type="match status" value="1"/>
</dbReference>
<comment type="similarity">
    <text evidence="3">Belongs to the gasdermin family.</text>
</comment>
<evidence type="ECO:0000313" key="15">
    <source>
        <dbReference type="EMBL" id="KAF6298661.1"/>
    </source>
</evidence>
<evidence type="ECO:0000256" key="12">
    <source>
        <dbReference type="SAM" id="Coils"/>
    </source>
</evidence>
<dbReference type="InterPro" id="IPR040460">
    <property type="entry name" value="Gasdermin_pore"/>
</dbReference>
<evidence type="ECO:0000259" key="13">
    <source>
        <dbReference type="Pfam" id="PF04598"/>
    </source>
</evidence>
<dbReference type="Proteomes" id="UP000585614">
    <property type="component" value="Unassembled WGS sequence"/>
</dbReference>
<dbReference type="Pfam" id="PF17708">
    <property type="entry name" value="Gasdermin_C"/>
    <property type="match status" value="1"/>
</dbReference>
<keyword evidence="7" id="KW-1210">Necrosis</keyword>
<evidence type="ECO:0000256" key="4">
    <source>
        <dbReference type="ARBA" id="ARBA00022452"/>
    </source>
</evidence>
<evidence type="ECO:0000256" key="11">
    <source>
        <dbReference type="ARBA" id="ARBA00023288"/>
    </source>
</evidence>
<name>A0A7J7TD73_RHIFE</name>
<dbReference type="InterPro" id="IPR007677">
    <property type="entry name" value="Gasdermin"/>
</dbReference>
<evidence type="ECO:0000256" key="5">
    <source>
        <dbReference type="ARBA" id="ARBA00022475"/>
    </source>
</evidence>
<comment type="caution">
    <text evidence="15">The sequence shown here is derived from an EMBL/GenBank/DDBJ whole genome shotgun (WGS) entry which is preliminary data.</text>
</comment>
<dbReference type="GO" id="GO:0005737">
    <property type="term" value="C:cytoplasm"/>
    <property type="evidence" value="ECO:0007669"/>
    <property type="project" value="UniProtKB-SubCell"/>
</dbReference>
<keyword evidence="8" id="KW-0812">Transmembrane</keyword>
<feature type="coiled-coil region" evidence="12">
    <location>
        <begin position="250"/>
        <end position="277"/>
    </location>
</feature>
<dbReference type="GO" id="GO:0070273">
    <property type="term" value="F:phosphatidylinositol-4-phosphate binding"/>
    <property type="evidence" value="ECO:0007669"/>
    <property type="project" value="TreeGrafter"/>
</dbReference>
<dbReference type="GO" id="GO:0042742">
    <property type="term" value="P:defense response to bacterium"/>
    <property type="evidence" value="ECO:0007669"/>
    <property type="project" value="TreeGrafter"/>
</dbReference>
<evidence type="ECO:0000256" key="2">
    <source>
        <dbReference type="ARBA" id="ARBA00004651"/>
    </source>
</evidence>
<keyword evidence="9" id="KW-0472">Membrane</keyword>
<feature type="domain" description="Gasdermin PUB" evidence="14">
    <location>
        <begin position="252"/>
        <end position="379"/>
    </location>
</feature>
<dbReference type="GO" id="GO:0001786">
    <property type="term" value="F:phosphatidylserine binding"/>
    <property type="evidence" value="ECO:0007669"/>
    <property type="project" value="TreeGrafter"/>
</dbReference>
<dbReference type="GO" id="GO:0005546">
    <property type="term" value="F:phosphatidylinositol-4,5-bisphosphate binding"/>
    <property type="evidence" value="ECO:0007669"/>
    <property type="project" value="TreeGrafter"/>
</dbReference>
<accession>A0A7J7TD73</accession>
<keyword evidence="4" id="KW-1134">Transmembrane beta strand</keyword>
<evidence type="ECO:0000256" key="9">
    <source>
        <dbReference type="ARBA" id="ARBA00023136"/>
    </source>
</evidence>
<sequence length="416" mass="47550">MPSIFEKITRVVVQEMDTGGDMIAVRSIVEADRRHCFCLVREKRNLLGHRYYSTDLTLEDILEREESEGHLDKLDSGFQGRKAEFQVVDMVDSKDMLTVTLPKEITIPGAFHGSQEQRVQILETRVSQQYLNSLENRKLKRKLPSSFRSIQTMRENLYLVTETVETARKETLRSEEKYAFWSHLDFCRLKYEHKHQRAVTIPTKQVLGYGIKQLVFPNMERIKICFSGKTKSFPEEKDGLSCHPGESLSLEDFRNMKEKVQDTVRGLQDLTEEERKEALSCLTKCILMEDEELQDLEQRVSEVLIASEPQMEGPAGPLIRSLFNAAGILVEARTEAILGFLDALMELSEEKELVAEALEKGTLPLLKEQVESTLEQNWGEQPRDVGCDPEAQILRALYFSASVLLQLSEKTASVSN</sequence>
<dbReference type="GO" id="GO:0012501">
    <property type="term" value="P:programmed cell death"/>
    <property type="evidence" value="ECO:0007669"/>
    <property type="project" value="UniProtKB-KW"/>
</dbReference>